<evidence type="ECO:0000313" key="2">
    <source>
        <dbReference type="EMBL" id="OFJ46855.1"/>
    </source>
</evidence>
<keyword evidence="1" id="KW-1133">Transmembrane helix</keyword>
<dbReference type="Proteomes" id="UP000092634">
    <property type="component" value="Unassembled WGS sequence"/>
</dbReference>
<reference evidence="2 3" key="1">
    <citation type="submission" date="2016-10" db="EMBL/GenBank/DDBJ databases">
        <title>Updated version of Genome Assembly of Janthinobacterium lividum ERGS5:01.</title>
        <authorList>
            <person name="Kumar R."/>
            <person name="Acharya V."/>
            <person name="Singh D."/>
        </authorList>
    </citation>
    <scope>NUCLEOTIDE SEQUENCE [LARGE SCALE GENOMIC DNA]</scope>
    <source>
        <strain evidence="2 3">ERGS5:01</strain>
    </source>
</reference>
<dbReference type="AlphaFoldDB" id="A0A1E8PKZ3"/>
<keyword evidence="1" id="KW-0812">Transmembrane</keyword>
<comment type="caution">
    <text evidence="2">The sequence shown here is derived from an EMBL/GenBank/DDBJ whole genome shotgun (WGS) entry which is preliminary data.</text>
</comment>
<dbReference type="EMBL" id="MAQB02000010">
    <property type="protein sequence ID" value="OFJ46855.1"/>
    <property type="molecule type" value="Genomic_DNA"/>
</dbReference>
<evidence type="ECO:0000313" key="3">
    <source>
        <dbReference type="Proteomes" id="UP000092634"/>
    </source>
</evidence>
<accession>A0A1E8PKZ3</accession>
<proteinExistence type="predicted"/>
<protein>
    <recommendedName>
        <fullName evidence="4">MSHA biogenesis protein MshJ</fullName>
    </recommendedName>
</protein>
<evidence type="ECO:0000256" key="1">
    <source>
        <dbReference type="SAM" id="Phobius"/>
    </source>
</evidence>
<organism evidence="2 3">
    <name type="scientific">Janthinobacterium lividum</name>
    <dbReference type="NCBI Taxonomy" id="29581"/>
    <lineage>
        <taxon>Bacteria</taxon>
        <taxon>Pseudomonadati</taxon>
        <taxon>Pseudomonadota</taxon>
        <taxon>Betaproteobacteria</taxon>
        <taxon>Burkholderiales</taxon>
        <taxon>Oxalobacteraceae</taxon>
        <taxon>Janthinobacterium</taxon>
    </lineage>
</organism>
<keyword evidence="1" id="KW-0472">Membrane</keyword>
<sequence length="250" mass="27057">MKQQWQKLTLKIDALSVRERAMIFGAAAALLVFIVFYLVLDPQMSRSKVLVDAIAQRQQAAAVIDGEVAQKLAAHAGDPDQQDRIRLERTRQETGQMRHALQATQNGLVAPERVVPMLQQLLKQQSRLQLVSLLTLPSGPMGHGGLPPAVAIATATAIGTATPAAAPAAPAAPATAEIAPAKAPALLYRHGVEVVLRGNYLDMVNYMDALEAMPAHVFWGKVNMKVEQYPNATLSLTLYTLSLDEKWIAL</sequence>
<gene>
    <name evidence="2" type="ORF">BA896_019845</name>
</gene>
<name>A0A1E8PKZ3_9BURK</name>
<evidence type="ECO:0008006" key="4">
    <source>
        <dbReference type="Google" id="ProtNLM"/>
    </source>
</evidence>
<feature type="transmembrane region" description="Helical" evidence="1">
    <location>
        <begin position="21"/>
        <end position="40"/>
    </location>
</feature>